<gene>
    <name evidence="1" type="ORF">FLP15_06460</name>
</gene>
<dbReference type="AlphaFoldDB" id="A0A514Z8E3"/>
<dbReference type="KEGG" id="lack:FLP15_06460"/>
<accession>A0A514Z8E3</accession>
<dbReference type="EMBL" id="CP041356">
    <property type="protein sequence ID" value="QDK70858.1"/>
    <property type="molecule type" value="Genomic_DNA"/>
</dbReference>
<evidence type="ECO:0000313" key="2">
    <source>
        <dbReference type="Proteomes" id="UP000315128"/>
    </source>
</evidence>
<proteinExistence type="predicted"/>
<reference evidence="1 2" key="1">
    <citation type="submission" date="2019-07" db="EMBL/GenBank/DDBJ databases">
        <title>Genome sequencing of KACC 19320.</title>
        <authorList>
            <person name="Heo J."/>
            <person name="Kim S.-J."/>
            <person name="Kim J.-S."/>
            <person name="Hong S.-B."/>
            <person name="Kwon S.-W."/>
        </authorList>
    </citation>
    <scope>NUCLEOTIDE SEQUENCE [LARGE SCALE GENOMIC DNA]</scope>
    <source>
        <strain evidence="1 2">KACC 19320</strain>
    </source>
</reference>
<evidence type="ECO:0000313" key="1">
    <source>
        <dbReference type="EMBL" id="QDK70858.1"/>
    </source>
</evidence>
<protein>
    <submittedName>
        <fullName evidence="1">Uncharacterized protein</fullName>
    </submittedName>
</protein>
<sequence>MDNEVKPRCNLLSRPLQLQLRTGRLRFELATLVA</sequence>
<organism evidence="1 2">
    <name type="scientific">Lactococcus protaetiae</name>
    <dbReference type="NCBI Taxonomy" id="2592653"/>
    <lineage>
        <taxon>Bacteria</taxon>
        <taxon>Bacillati</taxon>
        <taxon>Bacillota</taxon>
        <taxon>Bacilli</taxon>
        <taxon>Lactobacillales</taxon>
        <taxon>Streptococcaceae</taxon>
        <taxon>Lactococcus</taxon>
    </lineage>
</organism>
<dbReference type="Proteomes" id="UP000315128">
    <property type="component" value="Chromosome"/>
</dbReference>
<keyword evidence="2" id="KW-1185">Reference proteome</keyword>
<name>A0A514Z8E3_9LACT</name>